<accession>A0ABM4U2A9</accession>
<feature type="region of interest" description="Disordered" evidence="1">
    <location>
        <begin position="181"/>
        <end position="204"/>
    </location>
</feature>
<dbReference type="PANTHER" id="PTHR34775:SF6">
    <property type="entry name" value="TRANSMEMBRANE PROTEIN"/>
    <property type="match status" value="1"/>
</dbReference>
<feature type="region of interest" description="Disordered" evidence="1">
    <location>
        <begin position="1"/>
        <end position="50"/>
    </location>
</feature>
<dbReference type="RefSeq" id="XP_071901408.1">
    <property type="nucleotide sequence ID" value="XM_072045307.1"/>
</dbReference>
<evidence type="ECO:0000256" key="2">
    <source>
        <dbReference type="SAM" id="Phobius"/>
    </source>
</evidence>
<dbReference type="GeneID" id="140005101"/>
<name>A0ABM4U2A9_COFAR</name>
<feature type="transmembrane region" description="Helical" evidence="2">
    <location>
        <begin position="612"/>
        <end position="631"/>
    </location>
</feature>
<proteinExistence type="predicted"/>
<feature type="compositionally biased region" description="Basic and acidic residues" evidence="1">
    <location>
        <begin position="767"/>
        <end position="779"/>
    </location>
</feature>
<feature type="compositionally biased region" description="Polar residues" evidence="1">
    <location>
        <begin position="747"/>
        <end position="761"/>
    </location>
</feature>
<gene>
    <name evidence="4" type="primary">LOC140005101</name>
</gene>
<protein>
    <submittedName>
        <fullName evidence="4">Uncharacterized protein</fullName>
    </submittedName>
</protein>
<evidence type="ECO:0000313" key="3">
    <source>
        <dbReference type="Proteomes" id="UP001652660"/>
    </source>
</evidence>
<organism evidence="3 4">
    <name type="scientific">Coffea arabica</name>
    <name type="common">Arabian coffee</name>
    <dbReference type="NCBI Taxonomy" id="13443"/>
    <lineage>
        <taxon>Eukaryota</taxon>
        <taxon>Viridiplantae</taxon>
        <taxon>Streptophyta</taxon>
        <taxon>Embryophyta</taxon>
        <taxon>Tracheophyta</taxon>
        <taxon>Spermatophyta</taxon>
        <taxon>Magnoliopsida</taxon>
        <taxon>eudicotyledons</taxon>
        <taxon>Gunneridae</taxon>
        <taxon>Pentapetalae</taxon>
        <taxon>asterids</taxon>
        <taxon>lamiids</taxon>
        <taxon>Gentianales</taxon>
        <taxon>Rubiaceae</taxon>
        <taxon>Ixoroideae</taxon>
        <taxon>Gardenieae complex</taxon>
        <taxon>Bertiereae - Coffeeae clade</taxon>
        <taxon>Coffeeae</taxon>
        <taxon>Coffea</taxon>
    </lineage>
</organism>
<feature type="region of interest" description="Disordered" evidence="1">
    <location>
        <begin position="734"/>
        <end position="801"/>
    </location>
</feature>
<keyword evidence="2" id="KW-0472">Membrane</keyword>
<evidence type="ECO:0000256" key="1">
    <source>
        <dbReference type="SAM" id="MobiDB-lite"/>
    </source>
</evidence>
<keyword evidence="3" id="KW-1185">Reference proteome</keyword>
<dbReference type="PANTHER" id="PTHR34775">
    <property type="entry name" value="TRANSMEMBRANE PROTEIN"/>
    <property type="match status" value="1"/>
</dbReference>
<dbReference type="Proteomes" id="UP001652660">
    <property type="component" value="Chromosome 4c"/>
</dbReference>
<feature type="compositionally biased region" description="Polar residues" evidence="1">
    <location>
        <begin position="33"/>
        <end position="43"/>
    </location>
</feature>
<sequence>MDSFGKGFSSQPPASPKLSISGETKENDVNHDNLGSNFKSQNPKKPVTKHFMSPTISATSKVTVPRTKILAEKNESTTSCDNAHYPKSLILEAKNGLHYTGLGASPHCDQTSSWADPACVNASVFYDGEVNNCFADSSVRPYDPLTNYLSPRPKFLRYKPNRRREILQRSGIFSSRNQKIVDEQKSSECDQEELLDSSPQEGSSQIMMIKAEDNRHDGQDADGDEDEESEEDEVPNCWCLKGLAKFLVLLVVIGLSTSYISSMNNPRPSTVVQATGGLMEGYHRIQKHLFEAVYSNVHGSPWQNGSERTLGFTLDDDHELGRYQIDLDDEEEWDESTDEIIEIPEPPTGEFEDISEDDEGCHTNVHGSPWQNGSERTLGFTLDDDHELGRYQIDLDDEEEWDESTDEIIEIPEPPTGEFEDISEDDERDEELICPDWKSAEIINDKVKETNEASDQFPVFENAQTDAATDQELNEVEKDSEGLQQCASLERKPANLIFRADQLENDHKADQIEGAKAGEEMTRNRPERIEDATTIRDGENYDKAEELNRIYVEDETNKTELQLSEATISGVGDEIFLPAKIEIDDDTQAHTRRFEIGGKSIKDLNFLDLEPIAIAMIIFSIFSIILACLVYRYRLRAIPAPLHDPQLKASDRKEKLIQAQVCGQVEHAEERAESILKPSSMSFPFEKGHKETYIHAPDIELLGEFVIGEFSTVRRSLDRKGRTIETGETIYSVSHGQSRAQPVARAQTPNVSSTGSPSYGSFTAEKIMLKKKEGGREGNVKAITTPVRRSSRIRNLSATSP</sequence>
<keyword evidence="2" id="KW-1133">Transmembrane helix</keyword>
<reference evidence="4" key="1">
    <citation type="submission" date="2025-08" db="UniProtKB">
        <authorList>
            <consortium name="RefSeq"/>
        </authorList>
    </citation>
    <scope>IDENTIFICATION</scope>
    <source>
        <tissue evidence="4">Leaves</tissue>
    </source>
</reference>
<keyword evidence="2" id="KW-0812">Transmembrane</keyword>
<evidence type="ECO:0000313" key="4">
    <source>
        <dbReference type="RefSeq" id="XP_071901408.1"/>
    </source>
</evidence>